<name>A0A2N5W9A7_9BASI</name>
<reference evidence="1 2" key="1">
    <citation type="submission" date="2017-11" db="EMBL/GenBank/DDBJ databases">
        <title>De novo assembly and phasing of dikaryotic genomes from two isolates of Puccinia coronata f. sp. avenae, the causal agent of oat crown rust.</title>
        <authorList>
            <person name="Miller M.E."/>
            <person name="Zhang Y."/>
            <person name="Omidvar V."/>
            <person name="Sperschneider J."/>
            <person name="Schwessinger B."/>
            <person name="Raley C."/>
            <person name="Palmer J.M."/>
            <person name="Garnica D."/>
            <person name="Upadhyaya N."/>
            <person name="Rathjen J."/>
            <person name="Taylor J.M."/>
            <person name="Park R.F."/>
            <person name="Dodds P.N."/>
            <person name="Hirsch C.D."/>
            <person name="Kianian S.F."/>
            <person name="Figueroa M."/>
        </authorList>
    </citation>
    <scope>NUCLEOTIDE SEQUENCE [LARGE SCALE GENOMIC DNA]</scope>
    <source>
        <strain evidence="1">12NC29</strain>
    </source>
</reference>
<evidence type="ECO:0000313" key="2">
    <source>
        <dbReference type="Proteomes" id="UP000235388"/>
    </source>
</evidence>
<keyword evidence="2" id="KW-1185">Reference proteome</keyword>
<comment type="caution">
    <text evidence="1">The sequence shown here is derived from an EMBL/GenBank/DDBJ whole genome shotgun (WGS) entry which is preliminary data.</text>
</comment>
<dbReference type="Proteomes" id="UP000235388">
    <property type="component" value="Unassembled WGS sequence"/>
</dbReference>
<organism evidence="1 2">
    <name type="scientific">Puccinia coronata f. sp. avenae</name>
    <dbReference type="NCBI Taxonomy" id="200324"/>
    <lineage>
        <taxon>Eukaryota</taxon>
        <taxon>Fungi</taxon>
        <taxon>Dikarya</taxon>
        <taxon>Basidiomycota</taxon>
        <taxon>Pucciniomycotina</taxon>
        <taxon>Pucciniomycetes</taxon>
        <taxon>Pucciniales</taxon>
        <taxon>Pucciniaceae</taxon>
        <taxon>Puccinia</taxon>
    </lineage>
</organism>
<dbReference type="STRING" id="200324.A0A2N5W9A7"/>
<dbReference type="EMBL" id="PGCJ01000001">
    <property type="protein sequence ID" value="PLW58819.1"/>
    <property type="molecule type" value="Genomic_DNA"/>
</dbReference>
<evidence type="ECO:0000313" key="1">
    <source>
        <dbReference type="EMBL" id="PLW58819.1"/>
    </source>
</evidence>
<sequence length="194" mass="21388">MPFPHFHPYTRQSMSNGDIAYTNRFFYLRAPPRQLSPPVPDHDFTIINCIRQVSADQPIEIYDCSSDEVAGTDLIHPSLRDSPVNPSARITAPTGAAPLFFDQAAPPGLILTQHAPPAEADIPVPNLNNPAAPPAYAAAPAPHPCMLENQAIFLRQKSFPQVVENHLFSSMFGTKKMCSRWVCFVHPVLPPQVL</sequence>
<proteinExistence type="predicted"/>
<gene>
    <name evidence="1" type="ORF">PCANC_00215</name>
</gene>
<protein>
    <submittedName>
        <fullName evidence="1">Uncharacterized protein</fullName>
    </submittedName>
</protein>
<accession>A0A2N5W9A7</accession>
<dbReference type="AlphaFoldDB" id="A0A2N5W9A7"/>